<protein>
    <submittedName>
        <fullName evidence="3">Tryptophan halogenase</fullName>
    </submittedName>
</protein>
<dbReference type="GO" id="GO:0004497">
    <property type="term" value="F:monooxygenase activity"/>
    <property type="evidence" value="ECO:0007669"/>
    <property type="project" value="InterPro"/>
</dbReference>
<feature type="active site" evidence="1">
    <location>
        <position position="84"/>
    </location>
</feature>
<sequence>MSDTGRPNTPLRDIVIVGGGTAGWMTAALLSKLFTRGYHIRLIESDEIGTIGVGEATIPAIRTYLQLAGIDTVEMIKATQATFKLGIEFVDWRDLGTSYIHGFGKIGQDMLWLHPHQLWLKMAARGQVKHFDHYALNCLAARKNRYCPPDPRQPGSPLADLDYAFHFDASLFAAFLRRQSEARGVERIEGRILSAKQRSEDGFVDHVVLADGRAVVGDLFIDCSGIRGLLIGDVLGVGYEDWNHWLPCDRALAVPCESAAVLTPYTRSTARSNGWQWRIPLQHRIGNGRVYSSHHGSDEEAAESLLANLDGRPIGDPRPVRFRPGMRHRSWDKNVVAIGLSGGFLEPLESTSIHLIQTAILRLIALFPGRAFNPADIAEYNRQTAFEYRDVRDFIIAHYKVTDREDTSFWAYVKHMDIPDSLAERLDLFRASARFFLHGKAELFREESWVQVLIGQGLPMHYDPMVDMIPEAQVTGYLRDIEEVIADVAERMPLHSDFIARQCRAPAANLS</sequence>
<evidence type="ECO:0000256" key="2">
    <source>
        <dbReference type="PIRSR" id="PIRSR011396-2"/>
    </source>
</evidence>
<dbReference type="InterPro" id="IPR036188">
    <property type="entry name" value="FAD/NAD-bd_sf"/>
</dbReference>
<feature type="binding site" evidence="2">
    <location>
        <position position="340"/>
    </location>
    <ligand>
        <name>FAD</name>
        <dbReference type="ChEBI" id="CHEBI:57692"/>
    </ligand>
</feature>
<comment type="caution">
    <text evidence="3">The sequence shown here is derived from an EMBL/GenBank/DDBJ whole genome shotgun (WGS) entry which is preliminary data.</text>
</comment>
<keyword evidence="2" id="KW-0274">FAD</keyword>
<dbReference type="Pfam" id="PF04820">
    <property type="entry name" value="Trp_halogenase"/>
    <property type="match status" value="1"/>
</dbReference>
<dbReference type="OrthoDB" id="462203at2"/>
<dbReference type="PIRSF" id="PIRSF011396">
    <property type="entry name" value="Trp_halogenase"/>
    <property type="match status" value="1"/>
</dbReference>
<dbReference type="PANTHER" id="PTHR43747:SF4">
    <property type="entry name" value="FLAVIN-DEPENDENT TRYPTOPHAN HALOGENASE"/>
    <property type="match status" value="1"/>
</dbReference>
<proteinExistence type="predicted"/>
<dbReference type="InterPro" id="IPR033856">
    <property type="entry name" value="Trp_halogen"/>
</dbReference>
<feature type="binding site" evidence="2">
    <location>
        <position position="349"/>
    </location>
    <ligand>
        <name>L-tryptophan</name>
        <dbReference type="ChEBI" id="CHEBI:57912"/>
    </ligand>
</feature>
<dbReference type="GO" id="GO:0000166">
    <property type="term" value="F:nucleotide binding"/>
    <property type="evidence" value="ECO:0007669"/>
    <property type="project" value="UniProtKB-KW"/>
</dbReference>
<organism evidence="3 4">
    <name type="scientific">Allosphingosinicella deserti</name>
    <dbReference type="NCBI Taxonomy" id="2116704"/>
    <lineage>
        <taxon>Bacteria</taxon>
        <taxon>Pseudomonadati</taxon>
        <taxon>Pseudomonadota</taxon>
        <taxon>Alphaproteobacteria</taxon>
        <taxon>Sphingomonadales</taxon>
        <taxon>Sphingomonadaceae</taxon>
        <taxon>Allosphingosinicella</taxon>
    </lineage>
</organism>
<evidence type="ECO:0000313" key="3">
    <source>
        <dbReference type="EMBL" id="PSJ36882.1"/>
    </source>
</evidence>
<feature type="binding site" evidence="2">
    <location>
        <begin position="19"/>
        <end position="22"/>
    </location>
    <ligand>
        <name>FAD</name>
        <dbReference type="ChEBI" id="CHEBI:57692"/>
    </ligand>
</feature>
<feature type="binding site" evidence="2">
    <location>
        <position position="84"/>
    </location>
    <ligand>
        <name>7-chloro-L-tryptophan</name>
        <dbReference type="ChEBI" id="CHEBI:58713"/>
    </ligand>
</feature>
<reference evidence="3 4" key="1">
    <citation type="submission" date="2018-03" db="EMBL/GenBank/DDBJ databases">
        <title>The draft genome of Sphingosinicella sp. GL-C-18.</title>
        <authorList>
            <person name="Liu L."/>
            <person name="Li L."/>
            <person name="Liang L."/>
            <person name="Zhang X."/>
            <person name="Wang T."/>
        </authorList>
    </citation>
    <scope>NUCLEOTIDE SEQUENCE [LARGE SCALE GENOMIC DNA]</scope>
    <source>
        <strain evidence="3 4">GL-C-18</strain>
    </source>
</reference>
<dbReference type="AlphaFoldDB" id="A0A2P7QFW1"/>
<dbReference type="InterPro" id="IPR050816">
    <property type="entry name" value="Flavin-dep_Halogenase_NPB"/>
</dbReference>
<evidence type="ECO:0000313" key="4">
    <source>
        <dbReference type="Proteomes" id="UP000241167"/>
    </source>
</evidence>
<evidence type="ECO:0000256" key="1">
    <source>
        <dbReference type="PIRSR" id="PIRSR011396-1"/>
    </source>
</evidence>
<dbReference type="SUPFAM" id="SSF51905">
    <property type="entry name" value="FAD/NAD(P)-binding domain"/>
    <property type="match status" value="1"/>
</dbReference>
<dbReference type="InterPro" id="IPR006905">
    <property type="entry name" value="Flavin_halogenase"/>
</dbReference>
<accession>A0A2P7QFW1</accession>
<feature type="binding site" evidence="2">
    <location>
        <position position="353"/>
    </location>
    <ligand>
        <name>FAD</name>
        <dbReference type="ChEBI" id="CHEBI:57692"/>
    </ligand>
</feature>
<dbReference type="Proteomes" id="UP000241167">
    <property type="component" value="Unassembled WGS sequence"/>
</dbReference>
<dbReference type="EMBL" id="PXYI01000011">
    <property type="protein sequence ID" value="PSJ36882.1"/>
    <property type="molecule type" value="Genomic_DNA"/>
</dbReference>
<dbReference type="PANTHER" id="PTHR43747">
    <property type="entry name" value="FAD-BINDING PROTEIN"/>
    <property type="match status" value="1"/>
</dbReference>
<keyword evidence="2" id="KW-0285">Flavoprotein</keyword>
<dbReference type="RefSeq" id="WP_106515696.1">
    <property type="nucleotide sequence ID" value="NZ_PXYI01000011.1"/>
</dbReference>
<keyword evidence="2" id="KW-0547">Nucleotide-binding</keyword>
<keyword evidence="4" id="KW-1185">Reference proteome</keyword>
<name>A0A2P7QFW1_9SPHN</name>
<gene>
    <name evidence="3" type="ORF">C7I55_24550</name>
</gene>
<dbReference type="Gene3D" id="3.50.50.60">
    <property type="entry name" value="FAD/NAD(P)-binding domain"/>
    <property type="match status" value="1"/>
</dbReference>